<dbReference type="Proteomes" id="UP000214666">
    <property type="component" value="Chromosome"/>
</dbReference>
<gene>
    <name evidence="1" type="ORF">B4V02_07690</name>
</gene>
<reference evidence="1 2" key="1">
    <citation type="submission" date="2017-03" db="EMBL/GenBank/DDBJ databases">
        <title>Complete genome sequence of Paenibacillus Kribbensis producing bioflocculants.</title>
        <authorList>
            <person name="Lee H.-G."/>
            <person name="Oh H.-M."/>
        </authorList>
    </citation>
    <scope>NUCLEOTIDE SEQUENCE [LARGE SCALE GENOMIC DNA]</scope>
    <source>
        <strain evidence="1 2">AM49</strain>
    </source>
</reference>
<keyword evidence="2" id="KW-1185">Reference proteome</keyword>
<evidence type="ECO:0000313" key="2">
    <source>
        <dbReference type="Proteomes" id="UP000214666"/>
    </source>
</evidence>
<proteinExistence type="predicted"/>
<sequence>MQSLNEVMRLLKAVENPKHRQTLLSEAAFAVVEQYIGAEQPEDWLFPGQREGRHLTERSA</sequence>
<accession>A0A222WKA0</accession>
<dbReference type="AlphaFoldDB" id="A0A222WKA0"/>
<name>A0A222WKA0_9BACL</name>
<protein>
    <submittedName>
        <fullName evidence="1">Uncharacterized protein</fullName>
    </submittedName>
</protein>
<organism evidence="1 2">
    <name type="scientific">Paenibacillus kribbensis</name>
    <dbReference type="NCBI Taxonomy" id="172713"/>
    <lineage>
        <taxon>Bacteria</taxon>
        <taxon>Bacillati</taxon>
        <taxon>Bacillota</taxon>
        <taxon>Bacilli</taxon>
        <taxon>Bacillales</taxon>
        <taxon>Paenibacillaceae</taxon>
        <taxon>Paenibacillus</taxon>
    </lineage>
</organism>
<dbReference type="KEGG" id="pkb:B4V02_07690"/>
<evidence type="ECO:0000313" key="1">
    <source>
        <dbReference type="EMBL" id="ASR46565.1"/>
    </source>
</evidence>
<dbReference type="EMBL" id="CP020028">
    <property type="protein sequence ID" value="ASR46565.1"/>
    <property type="molecule type" value="Genomic_DNA"/>
</dbReference>